<organism evidence="3 4">
    <name type="scientific">Acanthosepion pharaonis</name>
    <name type="common">Pharaoh cuttlefish</name>
    <name type="synonym">Sepia pharaonis</name>
    <dbReference type="NCBI Taxonomy" id="158019"/>
    <lineage>
        <taxon>Eukaryota</taxon>
        <taxon>Metazoa</taxon>
        <taxon>Spiralia</taxon>
        <taxon>Lophotrochozoa</taxon>
        <taxon>Mollusca</taxon>
        <taxon>Cephalopoda</taxon>
        <taxon>Coleoidea</taxon>
        <taxon>Decapodiformes</taxon>
        <taxon>Sepiida</taxon>
        <taxon>Sepiina</taxon>
        <taxon>Sepiidae</taxon>
        <taxon>Acanthosepion</taxon>
    </lineage>
</organism>
<evidence type="ECO:0000313" key="3">
    <source>
        <dbReference type="EMBL" id="CAE1257357.1"/>
    </source>
</evidence>
<gene>
    <name evidence="3" type="ORF">SPHA_30725</name>
</gene>
<dbReference type="OrthoDB" id="6285815at2759"/>
<protein>
    <submittedName>
        <fullName evidence="3">UNC5</fullName>
    </submittedName>
</protein>
<dbReference type="SUPFAM" id="SSF47986">
    <property type="entry name" value="DEATH domain"/>
    <property type="match status" value="1"/>
</dbReference>
<dbReference type="Gene3D" id="1.10.533.10">
    <property type="entry name" value="Death Domain, Fas"/>
    <property type="match status" value="1"/>
</dbReference>
<name>A0A812C3N5_ACAPH</name>
<dbReference type="InterPro" id="IPR011029">
    <property type="entry name" value="DEATH-like_dom_sf"/>
</dbReference>
<dbReference type="GO" id="GO:0007165">
    <property type="term" value="P:signal transduction"/>
    <property type="evidence" value="ECO:0007669"/>
    <property type="project" value="InterPro"/>
</dbReference>
<accession>A0A812C3N5</accession>
<feature type="domain" description="Death" evidence="2">
    <location>
        <begin position="106"/>
        <end position="157"/>
    </location>
</feature>
<evidence type="ECO:0000259" key="2">
    <source>
        <dbReference type="PROSITE" id="PS50017"/>
    </source>
</evidence>
<keyword evidence="4" id="KW-1185">Reference proteome</keyword>
<feature type="region of interest" description="Disordered" evidence="1">
    <location>
        <begin position="51"/>
        <end position="79"/>
    </location>
</feature>
<dbReference type="Proteomes" id="UP000597762">
    <property type="component" value="Unassembled WGS sequence"/>
</dbReference>
<dbReference type="EMBL" id="CAHIKZ030001238">
    <property type="protein sequence ID" value="CAE1257357.1"/>
    <property type="molecule type" value="Genomic_DNA"/>
</dbReference>
<evidence type="ECO:0000256" key="1">
    <source>
        <dbReference type="SAM" id="MobiDB-lite"/>
    </source>
</evidence>
<evidence type="ECO:0000313" key="4">
    <source>
        <dbReference type="Proteomes" id="UP000597762"/>
    </source>
</evidence>
<reference evidence="3" key="1">
    <citation type="submission" date="2021-01" db="EMBL/GenBank/DDBJ databases">
        <authorList>
            <person name="Li R."/>
            <person name="Bekaert M."/>
        </authorList>
    </citation>
    <scope>NUCLEOTIDE SEQUENCE</scope>
    <source>
        <strain evidence="3">Farmed</strain>
    </source>
</reference>
<proteinExistence type="predicted"/>
<dbReference type="AlphaFoldDB" id="A0A812C3N5"/>
<sequence length="178" mass="20607">MNVESCLEQVLVCRELLEAKNIARKTLDECSQVYLFISSPERKMLNTASLKMKKSKTENNSSQDTQHLPHLTKPSQKFPGDTHISKIELSLKEHIFYELNKKTRKGNDWRLLAERVGIEKTTIDTWQANKLENPMANVWLVWAQSPGATMRMVHRHLISPQMKNSLLARNVSDFYQVI</sequence>
<comment type="caution">
    <text evidence="3">The sequence shown here is derived from an EMBL/GenBank/DDBJ whole genome shotgun (WGS) entry which is preliminary data.</text>
</comment>
<dbReference type="PROSITE" id="PS50017">
    <property type="entry name" value="DEATH_DOMAIN"/>
    <property type="match status" value="1"/>
</dbReference>
<dbReference type="InterPro" id="IPR000488">
    <property type="entry name" value="Death_dom"/>
</dbReference>